<reference evidence="3" key="1">
    <citation type="submission" date="2008-03" db="EMBL/GenBank/DDBJ databases">
        <title>Complete sequence of chromosome of Beijerinckia indica subsp. indica ATCC 9039.</title>
        <authorList>
            <consortium name="US DOE Joint Genome Institute"/>
            <person name="Copeland A."/>
            <person name="Lucas S."/>
            <person name="Lapidus A."/>
            <person name="Glavina del Rio T."/>
            <person name="Dalin E."/>
            <person name="Tice H."/>
            <person name="Bruce D."/>
            <person name="Goodwin L."/>
            <person name="Pitluck S."/>
            <person name="LaButti K."/>
            <person name="Schmutz J."/>
            <person name="Larimer F."/>
            <person name="Land M."/>
            <person name="Hauser L."/>
            <person name="Kyrpides N."/>
            <person name="Mikhailova N."/>
            <person name="Dunfield P.F."/>
            <person name="Dedysh S.N."/>
            <person name="Liesack W."/>
            <person name="Saw J.H."/>
            <person name="Alam M."/>
            <person name="Chen Y."/>
            <person name="Murrell J.C."/>
            <person name="Richardson P."/>
        </authorList>
    </citation>
    <scope>NUCLEOTIDE SEQUENCE [LARGE SCALE GENOMIC DNA]</scope>
    <source>
        <strain evidence="3">ATCC 9039 / DSM 1715 / NCIMB 8712</strain>
    </source>
</reference>
<dbReference type="RefSeq" id="WP_012384484.1">
    <property type="nucleotide sequence ID" value="NC_010581.1"/>
</dbReference>
<name>B2IKT8_BEII9</name>
<dbReference type="OrthoDB" id="9129225at2"/>
<evidence type="ECO:0000313" key="2">
    <source>
        <dbReference type="EMBL" id="ACB95127.1"/>
    </source>
</evidence>
<reference evidence="2 3" key="2">
    <citation type="journal article" date="2010" name="J. Bacteriol.">
        <title>Complete genome sequence of Beijerinckia indica subsp. indica.</title>
        <authorList>
            <person name="Tamas I."/>
            <person name="Dedysh S.N."/>
            <person name="Liesack W."/>
            <person name="Stott M.B."/>
            <person name="Alam M."/>
            <person name="Murrell J.C."/>
            <person name="Dunfield P.F."/>
        </authorList>
    </citation>
    <scope>NUCLEOTIDE SEQUENCE [LARGE SCALE GENOMIC DNA]</scope>
    <source>
        <strain evidence="3">ATCC 9039 / DSM 1715 / NCIMB 8712</strain>
    </source>
</reference>
<dbReference type="Pfam" id="PF02627">
    <property type="entry name" value="CMD"/>
    <property type="match status" value="1"/>
</dbReference>
<dbReference type="HOGENOM" id="CLU_082760_3_2_5"/>
<dbReference type="InterPro" id="IPR003779">
    <property type="entry name" value="CMD-like"/>
</dbReference>
<dbReference type="eggNOG" id="COG2128">
    <property type="taxonomic scope" value="Bacteria"/>
</dbReference>
<gene>
    <name evidence="2" type="ordered locus">Bind_1494</name>
</gene>
<keyword evidence="3" id="KW-1185">Reference proteome</keyword>
<dbReference type="PANTHER" id="PTHR34846:SF11">
    <property type="entry name" value="4-CARBOXYMUCONOLACTONE DECARBOXYLASE FAMILY PROTEIN (AFU_ORTHOLOGUE AFUA_6G11590)"/>
    <property type="match status" value="1"/>
</dbReference>
<organism evidence="2 3">
    <name type="scientific">Beijerinckia indica subsp. indica (strain ATCC 9039 / DSM 1715 / NCIMB 8712)</name>
    <dbReference type="NCBI Taxonomy" id="395963"/>
    <lineage>
        <taxon>Bacteria</taxon>
        <taxon>Pseudomonadati</taxon>
        <taxon>Pseudomonadota</taxon>
        <taxon>Alphaproteobacteria</taxon>
        <taxon>Hyphomicrobiales</taxon>
        <taxon>Beijerinckiaceae</taxon>
        <taxon>Beijerinckia</taxon>
    </lineage>
</organism>
<protein>
    <submittedName>
        <fullName evidence="2">Carboxymuconolactone decarboxylase</fullName>
    </submittedName>
</protein>
<dbReference type="STRING" id="395963.Bind_1494"/>
<dbReference type="KEGG" id="bid:Bind_1494"/>
<evidence type="ECO:0000259" key="1">
    <source>
        <dbReference type="Pfam" id="PF02627"/>
    </source>
</evidence>
<proteinExistence type="predicted"/>
<dbReference type="AlphaFoldDB" id="B2IKT8"/>
<dbReference type="SUPFAM" id="SSF69118">
    <property type="entry name" value="AhpD-like"/>
    <property type="match status" value="1"/>
</dbReference>
<evidence type="ECO:0000313" key="3">
    <source>
        <dbReference type="Proteomes" id="UP000001695"/>
    </source>
</evidence>
<dbReference type="Proteomes" id="UP000001695">
    <property type="component" value="Chromosome"/>
</dbReference>
<dbReference type="InterPro" id="IPR029032">
    <property type="entry name" value="AhpD-like"/>
</dbReference>
<sequence length="213" mass="22836">MTKPGEALGRRLPLADPATLTSAQRDLFEALTAAWGPFADGAGVQMTTEDGRLIGPFNIFLLHPEVTAKLSEFQAAEATHTTLPKRVREVVIIAVGAVWGADYELYARTHVARKAGLSDQAVTTLANGGIPEDLSDEEKIAARLVHQLSTRHRVDDELYREAEQAFGRTGLFDIIAVMGVYQTVCSALALFEVPAPEAAAGLNGSSRGSDHPE</sequence>
<dbReference type="GO" id="GO:0051920">
    <property type="term" value="F:peroxiredoxin activity"/>
    <property type="evidence" value="ECO:0007669"/>
    <property type="project" value="InterPro"/>
</dbReference>
<dbReference type="Gene3D" id="1.20.1290.10">
    <property type="entry name" value="AhpD-like"/>
    <property type="match status" value="1"/>
</dbReference>
<dbReference type="EMBL" id="CP001016">
    <property type="protein sequence ID" value="ACB95127.1"/>
    <property type="molecule type" value="Genomic_DNA"/>
</dbReference>
<dbReference type="PANTHER" id="PTHR34846">
    <property type="entry name" value="4-CARBOXYMUCONOLACTONE DECARBOXYLASE FAMILY PROTEIN (AFU_ORTHOLOGUE AFUA_6G11590)"/>
    <property type="match status" value="1"/>
</dbReference>
<feature type="domain" description="Carboxymuconolactone decarboxylase-like" evidence="1">
    <location>
        <begin position="64"/>
        <end position="129"/>
    </location>
</feature>
<accession>B2IKT8</accession>